<dbReference type="Proteomes" id="UP001148932">
    <property type="component" value="Unassembled WGS sequence"/>
</dbReference>
<name>A0ABT5RZY2_9BURK</name>
<comment type="caution">
    <text evidence="2">The sequence shown here is derived from an EMBL/GenBank/DDBJ whole genome shotgun (WGS) entry which is preliminary data.</text>
</comment>
<dbReference type="RefSeq" id="WP_274112372.1">
    <property type="nucleotide sequence ID" value="NZ_JAPCKI010000011.1"/>
</dbReference>
<evidence type="ECO:0000313" key="2">
    <source>
        <dbReference type="EMBL" id="MDD2179266.1"/>
    </source>
</evidence>
<dbReference type="InterPro" id="IPR011008">
    <property type="entry name" value="Dimeric_a/b-barrel"/>
</dbReference>
<evidence type="ECO:0000259" key="1">
    <source>
        <dbReference type="Pfam" id="PF07110"/>
    </source>
</evidence>
<organism evidence="2 3">
    <name type="scientific">Acidovorax benzenivorans</name>
    <dbReference type="NCBI Taxonomy" id="2987520"/>
    <lineage>
        <taxon>Bacteria</taxon>
        <taxon>Pseudomonadati</taxon>
        <taxon>Pseudomonadota</taxon>
        <taxon>Betaproteobacteria</taxon>
        <taxon>Burkholderiales</taxon>
        <taxon>Comamonadaceae</taxon>
        <taxon>Acidovorax</taxon>
    </lineage>
</organism>
<dbReference type="SUPFAM" id="SSF54909">
    <property type="entry name" value="Dimeric alpha+beta barrel"/>
    <property type="match status" value="1"/>
</dbReference>
<accession>A0ABT5RZY2</accession>
<sequence>MIKMIAMLKRKEHLSHEAFVEHWEKTHGPLAFNVPGLRRYVQSHILSEQFRDDIPSMNFEADGIAELWFDDAEALTKAHHSAEMQRLLADGATFIGEIKTYLVDEIPVPHVSTM</sequence>
<reference evidence="2" key="1">
    <citation type="submission" date="2022-10" db="EMBL/GenBank/DDBJ databases">
        <title>Description of microaerobic benzene degrading bacteria.</title>
        <authorList>
            <person name="Bedics A."/>
            <person name="Tancsics A."/>
            <person name="Banerjee S."/>
        </authorList>
    </citation>
    <scope>NUCLEOTIDE SEQUENCE</scope>
    <source>
        <strain evidence="2">D2M1</strain>
    </source>
</reference>
<keyword evidence="3" id="KW-1185">Reference proteome</keyword>
<dbReference type="Pfam" id="PF07110">
    <property type="entry name" value="EthD"/>
    <property type="match status" value="1"/>
</dbReference>
<protein>
    <submittedName>
        <fullName evidence="2">EthD family reductase</fullName>
    </submittedName>
</protein>
<evidence type="ECO:0000313" key="3">
    <source>
        <dbReference type="Proteomes" id="UP001148932"/>
    </source>
</evidence>
<proteinExistence type="predicted"/>
<gene>
    <name evidence="2" type="ORF">OIN59_17650</name>
</gene>
<dbReference type="InterPro" id="IPR009799">
    <property type="entry name" value="EthD_dom"/>
</dbReference>
<dbReference type="NCBIfam" id="TIGR02118">
    <property type="entry name" value="EthD family reductase"/>
    <property type="match status" value="1"/>
</dbReference>
<dbReference type="EMBL" id="JAPCKI010000011">
    <property type="protein sequence ID" value="MDD2179266.1"/>
    <property type="molecule type" value="Genomic_DNA"/>
</dbReference>
<feature type="domain" description="EthD" evidence="1">
    <location>
        <begin position="11"/>
        <end position="95"/>
    </location>
</feature>
<dbReference type="Gene3D" id="3.30.70.100">
    <property type="match status" value="1"/>
</dbReference>